<keyword evidence="1" id="KW-0812">Transmembrane</keyword>
<protein>
    <submittedName>
        <fullName evidence="3">Uncharacterized protein</fullName>
    </submittedName>
</protein>
<evidence type="ECO:0000256" key="1">
    <source>
        <dbReference type="SAM" id="Phobius"/>
    </source>
</evidence>
<name>A0A9P8UYT3_9PEZI</name>
<keyword evidence="1" id="KW-1133">Transmembrane helix</keyword>
<dbReference type="RefSeq" id="XP_045964984.1">
    <property type="nucleotide sequence ID" value="XM_046109003.1"/>
</dbReference>
<dbReference type="GeneID" id="70137894"/>
<feature type="chain" id="PRO_5040366892" evidence="2">
    <location>
        <begin position="22"/>
        <end position="213"/>
    </location>
</feature>
<keyword evidence="1" id="KW-0472">Membrane</keyword>
<evidence type="ECO:0000313" key="3">
    <source>
        <dbReference type="EMBL" id="KAH6660853.1"/>
    </source>
</evidence>
<keyword evidence="2" id="KW-0732">Signal</keyword>
<accession>A0A9P8UYT3</accession>
<evidence type="ECO:0000256" key="2">
    <source>
        <dbReference type="SAM" id="SignalP"/>
    </source>
</evidence>
<dbReference type="Proteomes" id="UP000758603">
    <property type="component" value="Unassembled WGS sequence"/>
</dbReference>
<sequence>MKIRVASLLSVVLLFLQVTFTYITPTPCLILEYQLVETAFISTKLDSLTIRLAAPQSRTYMSYLSVFFSVLPFPSRFSPPRLLPALSRRSRGAPPPSPPSASRMLLRRRLCRPGVRPSRKWLPTPVASRCISVPVVVAEELEVVLKSDSLLGLGLGSSSFEPWGGLRLSLGVKVSLRVARKLWLLLLLLLLLLSLEDILIACIVDTDLGRFSG</sequence>
<dbReference type="AlphaFoldDB" id="A0A9P8UYT3"/>
<keyword evidence="4" id="KW-1185">Reference proteome</keyword>
<reference evidence="3" key="1">
    <citation type="journal article" date="2021" name="Nat. Commun.">
        <title>Genetic determinants of endophytism in the Arabidopsis root mycobiome.</title>
        <authorList>
            <person name="Mesny F."/>
            <person name="Miyauchi S."/>
            <person name="Thiergart T."/>
            <person name="Pickel B."/>
            <person name="Atanasova L."/>
            <person name="Karlsson M."/>
            <person name="Huettel B."/>
            <person name="Barry K.W."/>
            <person name="Haridas S."/>
            <person name="Chen C."/>
            <person name="Bauer D."/>
            <person name="Andreopoulos W."/>
            <person name="Pangilinan J."/>
            <person name="LaButti K."/>
            <person name="Riley R."/>
            <person name="Lipzen A."/>
            <person name="Clum A."/>
            <person name="Drula E."/>
            <person name="Henrissat B."/>
            <person name="Kohler A."/>
            <person name="Grigoriev I.V."/>
            <person name="Martin F.M."/>
            <person name="Hacquard S."/>
        </authorList>
    </citation>
    <scope>NUCLEOTIDE SEQUENCE</scope>
    <source>
        <strain evidence="3">MPI-SDFR-AT-0073</strain>
    </source>
</reference>
<feature type="transmembrane region" description="Helical" evidence="1">
    <location>
        <begin position="182"/>
        <end position="204"/>
    </location>
</feature>
<comment type="caution">
    <text evidence="3">The sequence shown here is derived from an EMBL/GenBank/DDBJ whole genome shotgun (WGS) entry which is preliminary data.</text>
</comment>
<dbReference type="EMBL" id="JAGPXC010000001">
    <property type="protein sequence ID" value="KAH6660853.1"/>
    <property type="molecule type" value="Genomic_DNA"/>
</dbReference>
<feature type="signal peptide" evidence="2">
    <location>
        <begin position="1"/>
        <end position="21"/>
    </location>
</feature>
<proteinExistence type="predicted"/>
<gene>
    <name evidence="3" type="ORF">BKA67DRAFT_68499</name>
</gene>
<evidence type="ECO:0000313" key="4">
    <source>
        <dbReference type="Proteomes" id="UP000758603"/>
    </source>
</evidence>
<organism evidence="3 4">
    <name type="scientific">Truncatella angustata</name>
    <dbReference type="NCBI Taxonomy" id="152316"/>
    <lineage>
        <taxon>Eukaryota</taxon>
        <taxon>Fungi</taxon>
        <taxon>Dikarya</taxon>
        <taxon>Ascomycota</taxon>
        <taxon>Pezizomycotina</taxon>
        <taxon>Sordariomycetes</taxon>
        <taxon>Xylariomycetidae</taxon>
        <taxon>Amphisphaeriales</taxon>
        <taxon>Sporocadaceae</taxon>
        <taxon>Truncatella</taxon>
    </lineage>
</organism>